<dbReference type="PANTHER" id="PTHR21071:SF4">
    <property type="entry name" value="UDP-N-ACETYLENOLPYRUVOYLGLUCOSAMINE REDUCTASE"/>
    <property type="match status" value="1"/>
</dbReference>
<keyword evidence="16 20" id="KW-0131">Cell cycle</keyword>
<keyword evidence="11 20" id="KW-0274">FAD</keyword>
<comment type="caution">
    <text evidence="22">The sequence shown here is derived from an EMBL/GenBank/DDBJ whole genome shotgun (WGS) entry which is preliminary data.</text>
</comment>
<evidence type="ECO:0000256" key="18">
    <source>
        <dbReference type="ARBA" id="ARBA00031026"/>
    </source>
</evidence>
<evidence type="ECO:0000256" key="12">
    <source>
        <dbReference type="ARBA" id="ARBA00022857"/>
    </source>
</evidence>
<organism evidence="22 23">
    <name type="scientific">Arenicella chitinivorans</name>
    <dbReference type="NCBI Taxonomy" id="1329800"/>
    <lineage>
        <taxon>Bacteria</taxon>
        <taxon>Pseudomonadati</taxon>
        <taxon>Pseudomonadota</taxon>
        <taxon>Gammaproteobacteria</taxon>
        <taxon>Arenicellales</taxon>
        <taxon>Arenicellaceae</taxon>
        <taxon>Arenicella</taxon>
    </lineage>
</organism>
<dbReference type="InterPro" id="IPR036318">
    <property type="entry name" value="FAD-bd_PCMH-like_sf"/>
</dbReference>
<dbReference type="Gene3D" id="3.30.43.10">
    <property type="entry name" value="Uridine Diphospho-n-acetylenolpyruvylglucosamine Reductase, domain 2"/>
    <property type="match status" value="1"/>
</dbReference>
<evidence type="ECO:0000256" key="4">
    <source>
        <dbReference type="ARBA" id="ARBA00004752"/>
    </source>
</evidence>
<keyword evidence="10 20" id="KW-0285">Flavoprotein</keyword>
<evidence type="ECO:0000256" key="20">
    <source>
        <dbReference type="HAMAP-Rule" id="MF_00037"/>
    </source>
</evidence>
<dbReference type="InterPro" id="IPR016167">
    <property type="entry name" value="FAD-bd_PCMH_sub1"/>
</dbReference>
<dbReference type="AlphaFoldDB" id="A0A918VN59"/>
<evidence type="ECO:0000256" key="16">
    <source>
        <dbReference type="ARBA" id="ARBA00023306"/>
    </source>
</evidence>
<evidence type="ECO:0000259" key="21">
    <source>
        <dbReference type="PROSITE" id="PS51387"/>
    </source>
</evidence>
<dbReference type="SUPFAM" id="SSF56194">
    <property type="entry name" value="Uridine diphospho-N-Acetylenolpyruvylglucosamine reductase, MurB, C-terminal domain"/>
    <property type="match status" value="1"/>
</dbReference>
<dbReference type="GO" id="GO:0008360">
    <property type="term" value="P:regulation of cell shape"/>
    <property type="evidence" value="ECO:0007669"/>
    <property type="project" value="UniProtKB-KW"/>
</dbReference>
<keyword evidence="23" id="KW-1185">Reference proteome</keyword>
<feature type="domain" description="FAD-binding PCMH-type" evidence="21">
    <location>
        <begin position="22"/>
        <end position="194"/>
    </location>
</feature>
<dbReference type="Proteomes" id="UP000614811">
    <property type="component" value="Unassembled WGS sequence"/>
</dbReference>
<dbReference type="InterPro" id="IPR016166">
    <property type="entry name" value="FAD-bd_PCMH"/>
</dbReference>
<protein>
    <recommendedName>
        <fullName evidence="7 20">UDP-N-acetylenolpyruvoylglucosamine reductase</fullName>
        <ecNumber evidence="6 20">1.3.1.98</ecNumber>
    </recommendedName>
    <alternativeName>
        <fullName evidence="18 20">UDP-N-acetylmuramate dehydrogenase</fullName>
    </alternativeName>
</protein>
<evidence type="ECO:0000256" key="7">
    <source>
        <dbReference type="ARBA" id="ARBA00015188"/>
    </source>
</evidence>
<dbReference type="Pfam" id="PF02873">
    <property type="entry name" value="MurB_C"/>
    <property type="match status" value="1"/>
</dbReference>
<evidence type="ECO:0000256" key="11">
    <source>
        <dbReference type="ARBA" id="ARBA00022827"/>
    </source>
</evidence>
<dbReference type="PROSITE" id="PS51387">
    <property type="entry name" value="FAD_PCMH"/>
    <property type="match status" value="1"/>
</dbReference>
<reference evidence="22" key="2">
    <citation type="submission" date="2020-09" db="EMBL/GenBank/DDBJ databases">
        <authorList>
            <person name="Sun Q."/>
            <person name="Kim S."/>
        </authorList>
    </citation>
    <scope>NUCLEOTIDE SEQUENCE</scope>
    <source>
        <strain evidence="22">KCTC 12711</strain>
    </source>
</reference>
<dbReference type="HAMAP" id="MF_00037">
    <property type="entry name" value="MurB"/>
    <property type="match status" value="1"/>
</dbReference>
<dbReference type="InterPro" id="IPR011601">
    <property type="entry name" value="MurB_C"/>
</dbReference>
<keyword evidence="8 20" id="KW-0963">Cytoplasm</keyword>
<dbReference type="GO" id="GO:0071555">
    <property type="term" value="P:cell wall organization"/>
    <property type="evidence" value="ECO:0007669"/>
    <property type="project" value="UniProtKB-KW"/>
</dbReference>
<evidence type="ECO:0000256" key="14">
    <source>
        <dbReference type="ARBA" id="ARBA00022984"/>
    </source>
</evidence>
<dbReference type="InterPro" id="IPR006094">
    <property type="entry name" value="Oxid_FAD_bind_N"/>
</dbReference>
<dbReference type="RefSeq" id="WP_189400890.1">
    <property type="nucleotide sequence ID" value="NZ_BMXA01000003.1"/>
</dbReference>
<comment type="pathway">
    <text evidence="4 20">Cell wall biogenesis; peptidoglycan biosynthesis.</text>
</comment>
<dbReference type="GO" id="GO:0009252">
    <property type="term" value="P:peptidoglycan biosynthetic process"/>
    <property type="evidence" value="ECO:0007669"/>
    <property type="project" value="UniProtKB-UniRule"/>
</dbReference>
<keyword evidence="12 20" id="KW-0521">NADP</keyword>
<dbReference type="InterPro" id="IPR016169">
    <property type="entry name" value="FAD-bd_PCMH_sub2"/>
</dbReference>
<dbReference type="Pfam" id="PF01565">
    <property type="entry name" value="FAD_binding_4"/>
    <property type="match status" value="1"/>
</dbReference>
<dbReference type="GO" id="GO:0051301">
    <property type="term" value="P:cell division"/>
    <property type="evidence" value="ECO:0007669"/>
    <property type="project" value="UniProtKB-KW"/>
</dbReference>
<evidence type="ECO:0000256" key="15">
    <source>
        <dbReference type="ARBA" id="ARBA00023002"/>
    </source>
</evidence>
<name>A0A918VN59_9GAMM</name>
<keyword evidence="13 20" id="KW-0133">Cell shape</keyword>
<evidence type="ECO:0000256" key="10">
    <source>
        <dbReference type="ARBA" id="ARBA00022630"/>
    </source>
</evidence>
<proteinExistence type="inferred from homology"/>
<dbReference type="Gene3D" id="3.90.78.10">
    <property type="entry name" value="UDP-N-acetylenolpyruvoylglucosamine reductase, C-terminal domain"/>
    <property type="match status" value="1"/>
</dbReference>
<dbReference type="NCBIfam" id="NF000755">
    <property type="entry name" value="PRK00046.1"/>
    <property type="match status" value="1"/>
</dbReference>
<comment type="subcellular location">
    <subcellularLocation>
        <location evidence="3 20">Cytoplasm</location>
    </subcellularLocation>
</comment>
<dbReference type="EC" id="1.3.1.98" evidence="6 20"/>
<comment type="catalytic activity">
    <reaction evidence="19 20">
        <text>UDP-N-acetyl-alpha-D-muramate + NADP(+) = UDP-N-acetyl-3-O-(1-carboxyvinyl)-alpha-D-glucosamine + NADPH + H(+)</text>
        <dbReference type="Rhea" id="RHEA:12248"/>
        <dbReference type="ChEBI" id="CHEBI:15378"/>
        <dbReference type="ChEBI" id="CHEBI:57783"/>
        <dbReference type="ChEBI" id="CHEBI:58349"/>
        <dbReference type="ChEBI" id="CHEBI:68483"/>
        <dbReference type="ChEBI" id="CHEBI:70757"/>
        <dbReference type="EC" id="1.3.1.98"/>
    </reaction>
</comment>
<sequence>MQFPAELGLQADADLRHYNTLGVPARARYLTVVNSTTLLTQALQFAHEANLAVLVLGQGSNTVLTRDFDGLVIHNQLRGVDVIQETDSYVELRVAAGENWHQFVSFAVTKHWYGVENLALIPGLVGAAPIQNIGAYGVEVKDVITAVEYVDRTTLAIQTLSNDACQFAYRDSVFKNALCDATVITAVQIRLNKRAALNLDYPALADQAGKQPSLESVFDAVCRIRTQKLPDPAAIPNAGSFFKNPVVTTEHHQRLKSQFPDLIGFATDDGYKLAAGWLIDQAGWKNKEISGVRVHRQQALVVINPSNRSGADVMALAAAIQQDIVRIYDVQLEVEPRIY</sequence>
<dbReference type="EMBL" id="BMXA01000003">
    <property type="protein sequence ID" value="GHA11801.1"/>
    <property type="molecule type" value="Genomic_DNA"/>
</dbReference>
<dbReference type="GO" id="GO:0071949">
    <property type="term" value="F:FAD binding"/>
    <property type="evidence" value="ECO:0007669"/>
    <property type="project" value="InterPro"/>
</dbReference>
<evidence type="ECO:0000256" key="9">
    <source>
        <dbReference type="ARBA" id="ARBA00022618"/>
    </source>
</evidence>
<keyword evidence="9 20" id="KW-0132">Cell division</keyword>
<evidence type="ECO:0000256" key="6">
    <source>
        <dbReference type="ARBA" id="ARBA00012518"/>
    </source>
</evidence>
<evidence type="ECO:0000313" key="23">
    <source>
        <dbReference type="Proteomes" id="UP000614811"/>
    </source>
</evidence>
<comment type="similarity">
    <text evidence="5 20">Belongs to the MurB family.</text>
</comment>
<dbReference type="SUPFAM" id="SSF56176">
    <property type="entry name" value="FAD-binding/transporter-associated domain-like"/>
    <property type="match status" value="1"/>
</dbReference>
<feature type="active site" description="Proton donor" evidence="20">
    <location>
        <position position="240"/>
    </location>
</feature>
<evidence type="ECO:0000313" key="22">
    <source>
        <dbReference type="EMBL" id="GHA11801.1"/>
    </source>
</evidence>
<dbReference type="Gene3D" id="3.30.465.10">
    <property type="match status" value="1"/>
</dbReference>
<comment type="function">
    <text evidence="2 20">Cell wall formation.</text>
</comment>
<dbReference type="GO" id="GO:0008762">
    <property type="term" value="F:UDP-N-acetylmuramate dehydrogenase activity"/>
    <property type="evidence" value="ECO:0007669"/>
    <property type="project" value="UniProtKB-UniRule"/>
</dbReference>
<evidence type="ECO:0000256" key="19">
    <source>
        <dbReference type="ARBA" id="ARBA00048914"/>
    </source>
</evidence>
<dbReference type="PANTHER" id="PTHR21071">
    <property type="entry name" value="UDP-N-ACETYLENOLPYRUVOYLGLUCOSAMINE REDUCTASE"/>
    <property type="match status" value="1"/>
</dbReference>
<comment type="cofactor">
    <cofactor evidence="1 20">
        <name>FAD</name>
        <dbReference type="ChEBI" id="CHEBI:57692"/>
    </cofactor>
</comment>
<dbReference type="InterPro" id="IPR003170">
    <property type="entry name" value="MurB"/>
</dbReference>
<evidence type="ECO:0000256" key="2">
    <source>
        <dbReference type="ARBA" id="ARBA00003921"/>
    </source>
</evidence>
<dbReference type="GO" id="GO:0005829">
    <property type="term" value="C:cytosol"/>
    <property type="evidence" value="ECO:0007669"/>
    <property type="project" value="TreeGrafter"/>
</dbReference>
<dbReference type="NCBIfam" id="TIGR00179">
    <property type="entry name" value="murB"/>
    <property type="match status" value="1"/>
</dbReference>
<dbReference type="InterPro" id="IPR036635">
    <property type="entry name" value="MurB_C_sf"/>
</dbReference>
<evidence type="ECO:0000256" key="1">
    <source>
        <dbReference type="ARBA" id="ARBA00001974"/>
    </source>
</evidence>
<feature type="active site" evidence="20">
    <location>
        <position position="335"/>
    </location>
</feature>
<reference evidence="22" key="1">
    <citation type="journal article" date="2014" name="Int. J. Syst. Evol. Microbiol.">
        <title>Complete genome sequence of Corynebacterium casei LMG S-19264T (=DSM 44701T), isolated from a smear-ripened cheese.</title>
        <authorList>
            <consortium name="US DOE Joint Genome Institute (JGI-PGF)"/>
            <person name="Walter F."/>
            <person name="Albersmeier A."/>
            <person name="Kalinowski J."/>
            <person name="Ruckert C."/>
        </authorList>
    </citation>
    <scope>NUCLEOTIDE SEQUENCE</scope>
    <source>
        <strain evidence="22">KCTC 12711</strain>
    </source>
</reference>
<evidence type="ECO:0000256" key="3">
    <source>
        <dbReference type="ARBA" id="ARBA00004496"/>
    </source>
</evidence>
<evidence type="ECO:0000256" key="17">
    <source>
        <dbReference type="ARBA" id="ARBA00023316"/>
    </source>
</evidence>
<evidence type="ECO:0000256" key="8">
    <source>
        <dbReference type="ARBA" id="ARBA00022490"/>
    </source>
</evidence>
<keyword evidence="15 20" id="KW-0560">Oxidoreductase</keyword>
<feature type="active site" evidence="20">
    <location>
        <position position="170"/>
    </location>
</feature>
<keyword evidence="14 20" id="KW-0573">Peptidoglycan synthesis</keyword>
<accession>A0A918VN59</accession>
<evidence type="ECO:0000256" key="5">
    <source>
        <dbReference type="ARBA" id="ARBA00010485"/>
    </source>
</evidence>
<keyword evidence="17 20" id="KW-0961">Cell wall biogenesis/degradation</keyword>
<evidence type="ECO:0000256" key="13">
    <source>
        <dbReference type="ARBA" id="ARBA00022960"/>
    </source>
</evidence>
<gene>
    <name evidence="20 22" type="primary">murB</name>
    <name evidence="22" type="ORF">GCM10008090_21980</name>
</gene>